<evidence type="ECO:0000256" key="6">
    <source>
        <dbReference type="ARBA" id="ARBA00047622"/>
    </source>
</evidence>
<evidence type="ECO:0000313" key="8">
    <source>
        <dbReference type="EMBL" id="WZF88846.1"/>
    </source>
</evidence>
<dbReference type="Pfam" id="PF13649">
    <property type="entry name" value="Methyltransf_25"/>
    <property type="match status" value="1"/>
</dbReference>
<dbReference type="CDD" id="cd02440">
    <property type="entry name" value="AdoMet_MTases"/>
    <property type="match status" value="1"/>
</dbReference>
<dbReference type="Gene3D" id="3.40.50.150">
    <property type="entry name" value="Vaccinia Virus protein VP39"/>
    <property type="match status" value="1"/>
</dbReference>
<dbReference type="EMBL" id="CP101118">
    <property type="protein sequence ID" value="WZF88846.1"/>
    <property type="molecule type" value="Genomic_DNA"/>
</dbReference>
<protein>
    <submittedName>
        <fullName evidence="8">Class I SAM-dependent methyltransferase</fullName>
    </submittedName>
</protein>
<gene>
    <name evidence="8" type="ORF">NLK58_01090</name>
</gene>
<proteinExistence type="predicted"/>
<keyword evidence="9" id="KW-1185">Reference proteome</keyword>
<dbReference type="Proteomes" id="UP001475781">
    <property type="component" value="Chromosome"/>
</dbReference>
<evidence type="ECO:0000256" key="4">
    <source>
        <dbReference type="ARBA" id="ARBA00022691"/>
    </source>
</evidence>
<accession>A0ABZ2W298</accession>
<keyword evidence="4" id="KW-0949">S-adenosyl-L-methionine</keyword>
<evidence type="ECO:0000256" key="2">
    <source>
        <dbReference type="ARBA" id="ARBA00022603"/>
    </source>
</evidence>
<keyword evidence="3" id="KW-0808">Transferase</keyword>
<reference evidence="8 9" key="1">
    <citation type="submission" date="2022-07" db="EMBL/GenBank/DDBJ databases">
        <title>A copper resistant bacterium isolated from sediment samples of deep sea hydrothermal areas.</title>
        <authorList>
            <person name="Zeng X."/>
        </authorList>
    </citation>
    <scope>NUCLEOTIDE SEQUENCE [LARGE SCALE GENOMIC DNA]</scope>
    <source>
        <strain evidence="9">CuT 6</strain>
    </source>
</reference>
<dbReference type="GO" id="GO:0032259">
    <property type="term" value="P:methylation"/>
    <property type="evidence" value="ECO:0007669"/>
    <property type="project" value="UniProtKB-KW"/>
</dbReference>
<dbReference type="PANTHER" id="PTHR44307">
    <property type="entry name" value="PHOSPHOETHANOLAMINE METHYLTRANSFERASE"/>
    <property type="match status" value="1"/>
</dbReference>
<dbReference type="RefSeq" id="WP_117616883.1">
    <property type="nucleotide sequence ID" value="NZ_CP101118.1"/>
</dbReference>
<name>A0ABZ2W298_9GAMM</name>
<comment type="pathway">
    <text evidence="1">Lipid metabolism.</text>
</comment>
<dbReference type="InterPro" id="IPR029063">
    <property type="entry name" value="SAM-dependent_MTases_sf"/>
</dbReference>
<keyword evidence="2 8" id="KW-0489">Methyltransferase</keyword>
<feature type="domain" description="Methyltransferase" evidence="7">
    <location>
        <begin position="51"/>
        <end position="146"/>
    </location>
</feature>
<organism evidence="8 9">
    <name type="scientific">Marinobacter metalliresistant</name>
    <dbReference type="NCBI Taxonomy" id="2961995"/>
    <lineage>
        <taxon>Bacteria</taxon>
        <taxon>Pseudomonadati</taxon>
        <taxon>Pseudomonadota</taxon>
        <taxon>Gammaproteobacteria</taxon>
        <taxon>Pseudomonadales</taxon>
        <taxon>Marinobacteraceae</taxon>
        <taxon>Marinobacter</taxon>
    </lineage>
</organism>
<evidence type="ECO:0000256" key="3">
    <source>
        <dbReference type="ARBA" id="ARBA00022679"/>
    </source>
</evidence>
<comment type="catalytic activity">
    <reaction evidence="6">
        <text>phosphoethanolamine + S-adenosyl-L-methionine = N-methylethanolamine phosphate + S-adenosyl-L-homocysteine + H(+)</text>
        <dbReference type="Rhea" id="RHEA:20365"/>
        <dbReference type="ChEBI" id="CHEBI:15378"/>
        <dbReference type="ChEBI" id="CHEBI:57781"/>
        <dbReference type="ChEBI" id="CHEBI:57856"/>
        <dbReference type="ChEBI" id="CHEBI:58190"/>
        <dbReference type="ChEBI" id="CHEBI:59789"/>
        <dbReference type="EC" id="2.1.1.103"/>
    </reaction>
    <physiologicalReaction direction="left-to-right" evidence="6">
        <dbReference type="Rhea" id="RHEA:20366"/>
    </physiologicalReaction>
</comment>
<dbReference type="GO" id="GO:0008168">
    <property type="term" value="F:methyltransferase activity"/>
    <property type="evidence" value="ECO:0007669"/>
    <property type="project" value="UniProtKB-KW"/>
</dbReference>
<evidence type="ECO:0000256" key="1">
    <source>
        <dbReference type="ARBA" id="ARBA00005189"/>
    </source>
</evidence>
<evidence type="ECO:0000256" key="5">
    <source>
        <dbReference type="ARBA" id="ARBA00025707"/>
    </source>
</evidence>
<dbReference type="SUPFAM" id="SSF53335">
    <property type="entry name" value="S-adenosyl-L-methionine-dependent methyltransferases"/>
    <property type="match status" value="1"/>
</dbReference>
<dbReference type="InterPro" id="IPR023576">
    <property type="entry name" value="UbiE/COQ5_MeTrFase_CS"/>
</dbReference>
<sequence length="220" mass="24679">MQNPTEPKYVPALGYHWLTPYYDAVVGTTTRERSFKHALIKQAGFEPGQQVLDLASGTGTLAIWIKQYQPQVHVTGVDGDPAILSLATRKAQKAKVSVQFERALSYSLPYPAAHFDRVVSSLFFHHLSWENKQRTVQELFRVLKPGAELHVADWGRASNILMRGLFLFVQLLDGFKNTQDNVSGKLVTLFEQAGFVDVTQRQTFSTIYGTMALYSAVKPC</sequence>
<dbReference type="PROSITE" id="PS01184">
    <property type="entry name" value="UBIE_2"/>
    <property type="match status" value="1"/>
</dbReference>
<comment type="pathway">
    <text evidence="5">Phospholipid metabolism.</text>
</comment>
<dbReference type="InterPro" id="IPR041698">
    <property type="entry name" value="Methyltransf_25"/>
</dbReference>
<evidence type="ECO:0000313" key="9">
    <source>
        <dbReference type="Proteomes" id="UP001475781"/>
    </source>
</evidence>
<dbReference type="PANTHER" id="PTHR44307:SF2">
    <property type="entry name" value="PHOSPHOETHANOLAMINE METHYLTRANSFERASE ISOFORM X1"/>
    <property type="match status" value="1"/>
</dbReference>
<evidence type="ECO:0000259" key="7">
    <source>
        <dbReference type="Pfam" id="PF13649"/>
    </source>
</evidence>